<dbReference type="GO" id="GO:0061630">
    <property type="term" value="F:ubiquitin protein ligase activity"/>
    <property type="evidence" value="ECO:0007669"/>
    <property type="project" value="UniProtKB-EC"/>
</dbReference>
<dbReference type="SMART" id="SM00119">
    <property type="entry name" value="HECTc"/>
    <property type="match status" value="1"/>
</dbReference>
<dbReference type="GeneID" id="94846255"/>
<gene>
    <name evidence="9" type="ORF">TRFO_37636</name>
</gene>
<keyword evidence="4" id="KW-0808">Transferase</keyword>
<evidence type="ECO:0000256" key="5">
    <source>
        <dbReference type="ARBA" id="ARBA00022786"/>
    </source>
</evidence>
<proteinExistence type="predicted"/>
<dbReference type="VEuPathDB" id="TrichDB:TRFO_37636"/>
<keyword evidence="7" id="KW-1133">Transmembrane helix</keyword>
<dbReference type="InterPro" id="IPR000569">
    <property type="entry name" value="HECT_dom"/>
</dbReference>
<keyword evidence="10" id="KW-1185">Reference proteome</keyword>
<organism evidence="9 10">
    <name type="scientific">Tritrichomonas foetus</name>
    <dbReference type="NCBI Taxonomy" id="1144522"/>
    <lineage>
        <taxon>Eukaryota</taxon>
        <taxon>Metamonada</taxon>
        <taxon>Parabasalia</taxon>
        <taxon>Tritrichomonadida</taxon>
        <taxon>Tritrichomonadidae</taxon>
        <taxon>Tritrichomonas</taxon>
    </lineage>
</organism>
<keyword evidence="5 6" id="KW-0833">Ubl conjugation pathway</keyword>
<dbReference type="InterPro" id="IPR050409">
    <property type="entry name" value="E3_ubiq-protein_ligase"/>
</dbReference>
<comment type="pathway">
    <text evidence="2">Protein modification; protein ubiquitination.</text>
</comment>
<dbReference type="Gene3D" id="3.30.2160.10">
    <property type="entry name" value="Hect, E3 ligase catalytic domain"/>
    <property type="match status" value="1"/>
</dbReference>
<dbReference type="Proteomes" id="UP000179807">
    <property type="component" value="Unassembled WGS sequence"/>
</dbReference>
<dbReference type="EMBL" id="MLAK01001191">
    <property type="protein sequence ID" value="OHS96224.1"/>
    <property type="molecule type" value="Genomic_DNA"/>
</dbReference>
<evidence type="ECO:0000259" key="8">
    <source>
        <dbReference type="PROSITE" id="PS50237"/>
    </source>
</evidence>
<dbReference type="CDD" id="cd00078">
    <property type="entry name" value="HECTc"/>
    <property type="match status" value="1"/>
</dbReference>
<keyword evidence="7" id="KW-0472">Membrane</keyword>
<evidence type="ECO:0000313" key="9">
    <source>
        <dbReference type="EMBL" id="OHS96224.1"/>
    </source>
</evidence>
<evidence type="ECO:0000256" key="2">
    <source>
        <dbReference type="ARBA" id="ARBA00004906"/>
    </source>
</evidence>
<comment type="caution">
    <text evidence="9">The sequence shown here is derived from an EMBL/GenBank/DDBJ whole genome shotgun (WGS) entry which is preliminary data.</text>
</comment>
<feature type="domain" description="HECT" evidence="8">
    <location>
        <begin position="1678"/>
        <end position="2009"/>
    </location>
</feature>
<dbReference type="SUPFAM" id="SSF56204">
    <property type="entry name" value="Hect, E3 ligase catalytic domain"/>
    <property type="match status" value="1"/>
</dbReference>
<evidence type="ECO:0000256" key="6">
    <source>
        <dbReference type="PROSITE-ProRule" id="PRU00104"/>
    </source>
</evidence>
<name>A0A1J4JAP4_9EUKA</name>
<evidence type="ECO:0000256" key="7">
    <source>
        <dbReference type="SAM" id="Phobius"/>
    </source>
</evidence>
<evidence type="ECO:0000256" key="1">
    <source>
        <dbReference type="ARBA" id="ARBA00000885"/>
    </source>
</evidence>
<keyword evidence="7" id="KW-0812">Transmembrane</keyword>
<feature type="active site" description="Glycyl thioester intermediate" evidence="6">
    <location>
        <position position="1977"/>
    </location>
</feature>
<dbReference type="Gene3D" id="3.30.2410.10">
    <property type="entry name" value="Hect, E3 ligase catalytic domain"/>
    <property type="match status" value="1"/>
</dbReference>
<dbReference type="PANTHER" id="PTHR11254:SF440">
    <property type="entry name" value="E3 UBIQUITIN-PROTEIN LIGASE NEDD-4"/>
    <property type="match status" value="1"/>
</dbReference>
<dbReference type="FunFam" id="3.30.2160.10:FF:000001">
    <property type="entry name" value="E3 ubiquitin-protein ligase NEDD4-like"/>
    <property type="match status" value="1"/>
</dbReference>
<evidence type="ECO:0000256" key="3">
    <source>
        <dbReference type="ARBA" id="ARBA00012485"/>
    </source>
</evidence>
<dbReference type="GO" id="GO:0016567">
    <property type="term" value="P:protein ubiquitination"/>
    <property type="evidence" value="ECO:0007669"/>
    <property type="project" value="TreeGrafter"/>
</dbReference>
<dbReference type="RefSeq" id="XP_068349361.1">
    <property type="nucleotide sequence ID" value="XM_068511551.1"/>
</dbReference>
<dbReference type="PANTHER" id="PTHR11254">
    <property type="entry name" value="HECT DOMAIN UBIQUITIN-PROTEIN LIGASE"/>
    <property type="match status" value="1"/>
</dbReference>
<evidence type="ECO:0000256" key="4">
    <source>
        <dbReference type="ARBA" id="ARBA00022679"/>
    </source>
</evidence>
<sequence>MNSLLFPSSPIFENATFEDNIIQSLIDIDSDPPPEEDLIFVFENGLKELSNNHNLATTELIMYLLIKIERKCPKADEILTKYLSNKPIHVNISVLAIMCGKNIDFDENCEISDVASLFIKSNLYFNQTEITPEKVENMNKMILGNDPICSEIALKLTKQGNLRLKPENLNETVLLSSPSLLCAISDGIDNEETFNKFRRPLYNAIMPRRDSHAASTFLKLCSDFGRGEIKESEIINLLEFVDQPINYIQSKTLQFIASLGYKCGSKFGSKLEDFLFHDGINESTEEELINSAKNAFLHIHPRPLATTSIPRYISLLNEVGDEPNQYECLFFESNAIKDDGLRTFQFWQKYLTKLNNNPNFAQLEKASSIFVNSFSFAISNFNQTQTTNENSQPNTNQNDAENNGFVDYQKMMMEFIFNFIKEYSLISETVCNFVYFVWQQNSSLIKLFNESDEISYLLEENNHFPFYFWKIFPGIFKISDFGWKYSCIQGMAKVLINKPREKIPPLELMIFQQDDQSNEIIKDFLDNHCKNMDTVFDFYTDNENTFSLISCATLFAITYSRTEEVVYNNIEQCSAAFFLVAFHIMELLGEITTKTITQFYDCKLFENFGYEILFYSNTNQTESFISLTPFISYVIQNYISFILRHRDFFTISKVGQVIAGLFSLLWSNEFIAGNQSNFEKEFLCQYFHFYLYIPNVTKDEIILNLISTAAKYVIPFLYDHAIELTHYFNAIVDLKNINNQMLENEIYSKSFDLMNFIQEKSQNDFSLNYIYFVQKFFNKNELYIFNDILEAELDKQINENGIDEFKYIIQYFMKYKSVESNKSQLVKDENENALKDIDLSKYIVHENMTHDLLLSILNYVSSKQLQKEHFPIIFQKLKPFGLKEISILNDIFFDENMLVNMFRISIEQTELYKQFSITIDSIANDFSLEFRDHPSELCMALNETFVRPNDDRSTFIKRAETYPLRPIDSKKVDFVKSLIFDINETENNQIDMNTLMFLCSLSYQQPNLFAQFPIDDIVNFVIKNAEILLEPNLENTLSVVYLIHFLFNICLLPTNLDYVCNTFLQKIIECKATKIESILYLTFIISVLTSPTLQFIMTGLLIKYDWNSNLLTMLNYENTVNNILLSITYIYIYQLNLLNKQNAPIIDEIILTENPFEISFTGCFTANQINHNLLSMLYSTYTPSNNSNYSIEIVKLLNRSGRILITNERYTEKRSIKISEFLCKLCETMPEPKNHTLPLPPTVNPIAFSHLPDYQQSLVLYHTLPKLPSNIEITPPMRRVLFHQPNWAACFLENPRELLLLTEHYLFLYPLISQLEQMKDETEDVTPEDVTLLQFCQPELFAKIIEIYITEGNSLIKEIIHEMANNLTSLLAIVDIITNDVFVHNPTKILDLVYLLIDNNEFQNIFVEMLASPLISIAAILIQRKDYQNAFRGIKIFLKMNLYSTSLIQLLTLMLFDSPFEYMKEILIVFASLPKEKLEDVSNYIELSFDSFMKRFDVRNFELLQLYLKNFQFIVRSRHSYLHTLLRNLLHDYQSISLPSIGTLFDVLCPPRTNSLSIKASSSNSSNLTAMTNNQPNNKNLDENNILNIPPILKSQSPEFWKIVEENQSLLSRLIEERNSRLNKELKFLTAYPETLLFQPRMKFFRAMQNRKILPGSFHLNVTREKILEDSFKALLSSPKDTILQTFKIKFVGERGIDAGGLTREWFTSLVNELFNPNYALFSPSSNGRSNRPNPSSYVNPDHIAFFRFAGRIIARALIEGIPVSAHFSRGFLKQILGLPNTISDIEDADEELHRSFVWILNNDINELEMTFTADFDDMGNHKLIELKPNGANIPVTNDNKEEYIQLMVKHILVSSISTQTRAFIDGFYMLIPHNEIKMFNPDELNLLICGIPEIDIEDFKANCKYSHPYNAMHKTIKFFFNVVSRWNMENRAKLLLFITGTSQVPIGGFKALEETGRPIMIEYGGNNTRFPVAHTCTNTLDLPTYENEEEMERKLIFAIEECNNFGIY</sequence>
<dbReference type="Pfam" id="PF00632">
    <property type="entry name" value="HECT"/>
    <property type="match status" value="1"/>
</dbReference>
<dbReference type="FunFam" id="3.90.1750.10:FF:000079">
    <property type="entry name" value="E3 ubiquitin-protein ligase"/>
    <property type="match status" value="1"/>
</dbReference>
<dbReference type="GO" id="GO:0006511">
    <property type="term" value="P:ubiquitin-dependent protein catabolic process"/>
    <property type="evidence" value="ECO:0007669"/>
    <property type="project" value="TreeGrafter"/>
</dbReference>
<dbReference type="EC" id="2.3.2.26" evidence="3"/>
<dbReference type="InterPro" id="IPR035983">
    <property type="entry name" value="Hect_E3_ubiquitin_ligase"/>
</dbReference>
<accession>A0A1J4JAP4</accession>
<feature type="transmembrane region" description="Helical" evidence="7">
    <location>
        <begin position="1078"/>
        <end position="1102"/>
    </location>
</feature>
<dbReference type="Gene3D" id="3.90.1750.10">
    <property type="entry name" value="Hect, E3 ligase catalytic domains"/>
    <property type="match status" value="1"/>
</dbReference>
<protein>
    <recommendedName>
        <fullName evidence="3">HECT-type E3 ubiquitin transferase</fullName>
        <ecNumber evidence="3">2.3.2.26</ecNumber>
    </recommendedName>
</protein>
<comment type="catalytic activity">
    <reaction evidence="1">
        <text>S-ubiquitinyl-[E2 ubiquitin-conjugating enzyme]-L-cysteine + [acceptor protein]-L-lysine = [E2 ubiquitin-conjugating enzyme]-L-cysteine + N(6)-ubiquitinyl-[acceptor protein]-L-lysine.</text>
        <dbReference type="EC" id="2.3.2.26"/>
    </reaction>
</comment>
<dbReference type="OrthoDB" id="8068875at2759"/>
<dbReference type="GO" id="GO:0005737">
    <property type="term" value="C:cytoplasm"/>
    <property type="evidence" value="ECO:0007669"/>
    <property type="project" value="UniProtKB-ARBA"/>
</dbReference>
<dbReference type="PROSITE" id="PS50237">
    <property type="entry name" value="HECT"/>
    <property type="match status" value="1"/>
</dbReference>
<reference evidence="9" key="1">
    <citation type="submission" date="2016-10" db="EMBL/GenBank/DDBJ databases">
        <authorList>
            <person name="Benchimol M."/>
            <person name="Almeida L.G."/>
            <person name="Vasconcelos A.T."/>
            <person name="Perreira-Neves A."/>
            <person name="Rosa I.A."/>
            <person name="Tasca T."/>
            <person name="Bogo M.R."/>
            <person name="de Souza W."/>
        </authorList>
    </citation>
    <scope>NUCLEOTIDE SEQUENCE [LARGE SCALE GENOMIC DNA]</scope>
    <source>
        <strain evidence="9">K</strain>
    </source>
</reference>
<evidence type="ECO:0000313" key="10">
    <source>
        <dbReference type="Proteomes" id="UP000179807"/>
    </source>
</evidence>